<organism evidence="2 3">
    <name type="scientific">Mesorhizobium ciceri biovar biserrulae (strain HAMBI 2942 / LMG 23838 / WSM1271)</name>
    <dbReference type="NCBI Taxonomy" id="765698"/>
    <lineage>
        <taxon>Bacteria</taxon>
        <taxon>Pseudomonadati</taxon>
        <taxon>Pseudomonadota</taxon>
        <taxon>Alphaproteobacteria</taxon>
        <taxon>Hyphomicrobiales</taxon>
        <taxon>Phyllobacteriaceae</taxon>
        <taxon>Mesorhizobium</taxon>
    </lineage>
</organism>
<dbReference type="KEGG" id="mci:Mesci_5661"/>
<dbReference type="InterPro" id="IPR001853">
    <property type="entry name" value="DSBA-like_thioredoxin_dom"/>
</dbReference>
<reference evidence="3" key="1">
    <citation type="submission" date="2011-01" db="EMBL/GenBank/DDBJ databases">
        <title>Complete sequence of chromosome of Mesorhizobium ciceri bv. biserrulae WSM1271.</title>
        <authorList>
            <person name="Lucas S."/>
            <person name="Copeland A."/>
            <person name="Lapidus A."/>
            <person name="Cheng J.-F."/>
            <person name="Goodwin L."/>
            <person name="Pitluck S."/>
            <person name="Teshima H."/>
            <person name="Detter J.C."/>
            <person name="Han C."/>
            <person name="Tapia R."/>
            <person name="Land M."/>
            <person name="Hauser L."/>
            <person name="Kyrpides N."/>
            <person name="Ivanova N."/>
            <person name="Nandasena K."/>
            <person name="Reeve W.G."/>
            <person name="Howieson J.G."/>
            <person name="O'Hara G."/>
            <person name="Tiwari R.P."/>
            <person name="Woyke T."/>
        </authorList>
    </citation>
    <scope>NUCLEOTIDE SEQUENCE [LARGE SCALE GENOMIC DNA]</scope>
    <source>
        <strain evidence="3">HAMBI 2942 / LMG 23838 / WSM1271</strain>
    </source>
</reference>
<name>E8TGN0_MESCW</name>
<dbReference type="SUPFAM" id="SSF52833">
    <property type="entry name" value="Thioredoxin-like"/>
    <property type="match status" value="1"/>
</dbReference>
<evidence type="ECO:0000313" key="2">
    <source>
        <dbReference type="EMBL" id="ADV14743.1"/>
    </source>
</evidence>
<dbReference type="GO" id="GO:0016491">
    <property type="term" value="F:oxidoreductase activity"/>
    <property type="evidence" value="ECO:0007669"/>
    <property type="project" value="InterPro"/>
</dbReference>
<protein>
    <submittedName>
        <fullName evidence="2">DSBA oxidoreductase</fullName>
    </submittedName>
</protein>
<dbReference type="STRING" id="765698.Mesci_5661"/>
<dbReference type="AlphaFoldDB" id="E8TGN0"/>
<accession>E8TGN0</accession>
<sequence precursor="true">MINLKAGRIALSALLLLLSVLAKYGPTVTHYVLQHEYNSQLRKDREKVISDRHDALFNDPAAPTAGNPNGDHHIAVFLDCNDPQRRAVDRTIQQALKRDPELKVYYIPYSSTRPGSKFAARAVLAASKQGKFEAFHHGLMATGLRLSGSDILDIARDEGLDVERLKRDMKDPGIVNTVKHHSALAKKLSIHGGPAVVVGKRVVSGAANIHYLDRYLANERKKDRRPTGSPTSAF</sequence>
<dbReference type="Pfam" id="PF01323">
    <property type="entry name" value="DSBA"/>
    <property type="match status" value="1"/>
</dbReference>
<dbReference type="InterPro" id="IPR036249">
    <property type="entry name" value="Thioredoxin-like_sf"/>
</dbReference>
<feature type="domain" description="DSBA-like thioredoxin" evidence="1">
    <location>
        <begin position="112"/>
        <end position="216"/>
    </location>
</feature>
<dbReference type="GeneID" id="90992963"/>
<evidence type="ECO:0000259" key="1">
    <source>
        <dbReference type="Pfam" id="PF01323"/>
    </source>
</evidence>
<evidence type="ECO:0000313" key="3">
    <source>
        <dbReference type="Proteomes" id="UP000007471"/>
    </source>
</evidence>
<proteinExistence type="predicted"/>
<dbReference type="EMBL" id="CP002447">
    <property type="protein sequence ID" value="ADV14743.1"/>
    <property type="molecule type" value="Genomic_DNA"/>
</dbReference>
<dbReference type="RefSeq" id="WP_013533392.1">
    <property type="nucleotide sequence ID" value="NC_014923.1"/>
</dbReference>
<dbReference type="Gene3D" id="3.40.30.10">
    <property type="entry name" value="Glutaredoxin"/>
    <property type="match status" value="1"/>
</dbReference>
<dbReference type="OrthoDB" id="9780147at2"/>
<gene>
    <name evidence="2" type="ordered locus">Mesci_5661</name>
</gene>
<dbReference type="eggNOG" id="COG1651">
    <property type="taxonomic scope" value="Bacteria"/>
</dbReference>
<dbReference type="HOGENOM" id="CLU_1183911_0_0_5"/>
<dbReference type="Proteomes" id="UP000007471">
    <property type="component" value="Chromosome"/>
</dbReference>